<organism evidence="2 3">
    <name type="scientific">Amycolatopsis japonica</name>
    <dbReference type="NCBI Taxonomy" id="208439"/>
    <lineage>
        <taxon>Bacteria</taxon>
        <taxon>Bacillati</taxon>
        <taxon>Actinomycetota</taxon>
        <taxon>Actinomycetes</taxon>
        <taxon>Pseudonocardiales</taxon>
        <taxon>Pseudonocardiaceae</taxon>
        <taxon>Amycolatopsis</taxon>
        <taxon>Amycolatopsis japonica group</taxon>
    </lineage>
</organism>
<keyword evidence="3" id="KW-1185">Reference proteome</keyword>
<dbReference type="STRING" id="208439.AJAP_11200"/>
<protein>
    <submittedName>
        <fullName evidence="2">Uncharacterized protein</fullName>
    </submittedName>
</protein>
<dbReference type="KEGG" id="aja:AJAP_11200"/>
<feature type="compositionally biased region" description="Polar residues" evidence="1">
    <location>
        <begin position="48"/>
        <end position="59"/>
    </location>
</feature>
<proteinExistence type="predicted"/>
<accession>A0A075URL7</accession>
<sequence>MQDADDLTRLLSAWREDIDSVPFPTFAELLIPAQKRRSAPARTATASVQVTKTTGWRDR</sequence>
<feature type="region of interest" description="Disordered" evidence="1">
    <location>
        <begin position="37"/>
        <end position="59"/>
    </location>
</feature>
<reference evidence="2 3" key="1">
    <citation type="journal article" date="2014" name="J. Biotechnol.">
        <title>Complete genome sequence of the actinobacterium Amycolatopsis japonica MG417-CF17(T) (=DSM 44213T) producing (S,S)-N,N'-ethylenediaminedisuccinic acid.</title>
        <authorList>
            <person name="Stegmann E."/>
            <person name="Albersmeier A."/>
            <person name="Spohn M."/>
            <person name="Gert H."/>
            <person name="Weber T."/>
            <person name="Wohlleben W."/>
            <person name="Kalinowski J."/>
            <person name="Ruckert C."/>
        </authorList>
    </citation>
    <scope>NUCLEOTIDE SEQUENCE [LARGE SCALE GENOMIC DNA]</scope>
    <source>
        <strain evidence="3">MG417-CF17 (DSM 44213)</strain>
    </source>
</reference>
<gene>
    <name evidence="2" type="ORF">AJAP_11200</name>
</gene>
<evidence type="ECO:0000313" key="3">
    <source>
        <dbReference type="Proteomes" id="UP000028492"/>
    </source>
</evidence>
<dbReference type="AlphaFoldDB" id="A0A075URL7"/>
<dbReference type="EMBL" id="CP008953">
    <property type="protein sequence ID" value="AIG75129.1"/>
    <property type="molecule type" value="Genomic_DNA"/>
</dbReference>
<evidence type="ECO:0000256" key="1">
    <source>
        <dbReference type="SAM" id="MobiDB-lite"/>
    </source>
</evidence>
<dbReference type="HOGENOM" id="CLU_2950026_0_0_11"/>
<evidence type="ECO:0000313" key="2">
    <source>
        <dbReference type="EMBL" id="AIG75129.1"/>
    </source>
</evidence>
<dbReference type="Proteomes" id="UP000028492">
    <property type="component" value="Chromosome"/>
</dbReference>
<dbReference type="RefSeq" id="WP_038510342.1">
    <property type="nucleotide sequence ID" value="NZ_CP008953.1"/>
</dbReference>
<name>A0A075URL7_9PSEU</name>